<dbReference type="Proteomes" id="UP001151518">
    <property type="component" value="Unassembled WGS sequence"/>
</dbReference>
<evidence type="ECO:0000256" key="1">
    <source>
        <dbReference type="SAM" id="MobiDB-lite"/>
    </source>
</evidence>
<feature type="region of interest" description="Disordered" evidence="1">
    <location>
        <begin position="528"/>
        <end position="547"/>
    </location>
</feature>
<feature type="compositionally biased region" description="Low complexity" evidence="1">
    <location>
        <begin position="122"/>
        <end position="131"/>
    </location>
</feature>
<dbReference type="AlphaFoldDB" id="A0A9W8G3T2"/>
<dbReference type="EMBL" id="JANBTW010000071">
    <property type="protein sequence ID" value="KAJ2673209.1"/>
    <property type="molecule type" value="Genomic_DNA"/>
</dbReference>
<evidence type="ECO:0008006" key="4">
    <source>
        <dbReference type="Google" id="ProtNLM"/>
    </source>
</evidence>
<feature type="region of interest" description="Disordered" evidence="1">
    <location>
        <begin position="278"/>
        <end position="301"/>
    </location>
</feature>
<gene>
    <name evidence="2" type="ORF">GGI25_004803</name>
</gene>
<name>A0A9W8G3T2_9FUNG</name>
<dbReference type="OrthoDB" id="5576441at2759"/>
<evidence type="ECO:0000313" key="2">
    <source>
        <dbReference type="EMBL" id="KAJ2673209.1"/>
    </source>
</evidence>
<evidence type="ECO:0000313" key="3">
    <source>
        <dbReference type="Proteomes" id="UP001151518"/>
    </source>
</evidence>
<reference evidence="2" key="1">
    <citation type="submission" date="2022-07" db="EMBL/GenBank/DDBJ databases">
        <title>Phylogenomic reconstructions and comparative analyses of Kickxellomycotina fungi.</title>
        <authorList>
            <person name="Reynolds N.K."/>
            <person name="Stajich J.E."/>
            <person name="Barry K."/>
            <person name="Grigoriev I.V."/>
            <person name="Crous P."/>
            <person name="Smith M.E."/>
        </authorList>
    </citation>
    <scope>NUCLEOTIDE SEQUENCE</scope>
    <source>
        <strain evidence="2">NRRL 3115</strain>
    </source>
</reference>
<feature type="region of interest" description="Disordered" evidence="1">
    <location>
        <begin position="154"/>
        <end position="178"/>
    </location>
</feature>
<feature type="region of interest" description="Disordered" evidence="1">
    <location>
        <begin position="122"/>
        <end position="141"/>
    </location>
</feature>
<proteinExistence type="predicted"/>
<feature type="compositionally biased region" description="Polar residues" evidence="1">
    <location>
        <begin position="132"/>
        <end position="141"/>
    </location>
</feature>
<comment type="caution">
    <text evidence="2">The sequence shown here is derived from an EMBL/GenBank/DDBJ whole genome shotgun (WGS) entry which is preliminary data.</text>
</comment>
<protein>
    <recommendedName>
        <fullName evidence="4">SAP domain-containing protein</fullName>
    </recommendedName>
</protein>
<organism evidence="2 3">
    <name type="scientific">Coemansia spiralis</name>
    <dbReference type="NCBI Taxonomy" id="417178"/>
    <lineage>
        <taxon>Eukaryota</taxon>
        <taxon>Fungi</taxon>
        <taxon>Fungi incertae sedis</taxon>
        <taxon>Zoopagomycota</taxon>
        <taxon>Kickxellomycotina</taxon>
        <taxon>Kickxellomycetes</taxon>
        <taxon>Kickxellales</taxon>
        <taxon>Kickxellaceae</taxon>
        <taxon>Coemansia</taxon>
    </lineage>
</organism>
<sequence>MNPLDADGAGDSAANIYCLVCNEDITELGIAARNAHTEECLARDSITSELHVAPEEASASKSAIDTATLNRLADCPVCGAEWSRFANSRLKHVGGCALQHNLARADLVALIGLFRESLSGSSSISASITPSNNKDNGKVTTTSCGILSAQNRQSLSPLTNTSKPDKKPRVKKSPKASISKRIDRWFGKQPSPEIEIVDSASSACDSKPSNSQHSLLFEIESDEDFQGTKIRMPLRQTCISVTRRAGKRKQEFLDELDDDLNEAKALSLSLKRASSTDEIFEDRSRSSGNSRHAKRRGAGGVKEENLLAKSDILASEEAQQYIRQRAVALACMDEETMSNNSFEFRESPVSTGLCSSAAESPGLKLWQLGSLSKPAGNECCPIFEKYKMRHNDHTETDDCLGNAMDYMINALAFECTDANLTDIAQIETKNKGLLLRGAYVRMLQALHLSFDRQIKALRCASWADDARQIANSAKCSEGDSISYFHHEANAKNKAIAPSLLHSPPSFISRDQSELESNHYLRDIVSAQAHQQPNQQQDKHASLDKQPNYTKMSIDELKRIAAGYGLRANTPKRLLVHQLGTIWERTHGSSSTKSSSAADKEEVAQHEATKLYPRFREYIRSQRNLLESIICYQVLDFNATYQDINRHVHCHRWMLRKFFDLEGISYSSYQE</sequence>
<accession>A0A9W8G3T2</accession>